<proteinExistence type="predicted"/>
<name>A0A9C6DTU6_9MUSC</name>
<evidence type="ECO:0000313" key="2">
    <source>
        <dbReference type="RefSeq" id="XP_037890973.1"/>
    </source>
</evidence>
<reference evidence="2" key="1">
    <citation type="submission" date="2025-08" db="UniProtKB">
        <authorList>
            <consortium name="RefSeq"/>
        </authorList>
    </citation>
    <scope>IDENTIFICATION</scope>
    <source>
        <tissue evidence="2">Whole body pupa</tissue>
    </source>
</reference>
<sequence length="216" mass="25461">MALFARLRNVQEECWAEGIEQKDDYLLIEKLLYELEAPANEDDEFEPFAPDGDIFENLITQPLSRKLEESLRLLTGYGIARYIREQLHCEECLQEFTMNEDTFCYLKQGRKVARNKLNSLTWVSKYLKPDLPTEEVNEAFQRAYKIFYATIRQYMTAKKIGMRLQATVIERVPFFRRPGLCSRSELHRRNLLGFLLITLLSGTNFREKIDTNITWA</sequence>
<gene>
    <name evidence="2" type="primary">LOC119638308</name>
</gene>
<accession>A0A9C6DTU6</accession>
<dbReference type="GeneID" id="119638308"/>
<dbReference type="AlphaFoldDB" id="A0A9C6DTU6"/>
<organism evidence="1 2">
    <name type="scientific">Glossina fuscipes</name>
    <dbReference type="NCBI Taxonomy" id="7396"/>
    <lineage>
        <taxon>Eukaryota</taxon>
        <taxon>Metazoa</taxon>
        <taxon>Ecdysozoa</taxon>
        <taxon>Arthropoda</taxon>
        <taxon>Hexapoda</taxon>
        <taxon>Insecta</taxon>
        <taxon>Pterygota</taxon>
        <taxon>Neoptera</taxon>
        <taxon>Endopterygota</taxon>
        <taxon>Diptera</taxon>
        <taxon>Brachycera</taxon>
        <taxon>Muscomorpha</taxon>
        <taxon>Hippoboscoidea</taxon>
        <taxon>Glossinidae</taxon>
        <taxon>Glossina</taxon>
    </lineage>
</organism>
<dbReference type="RefSeq" id="XP_037890973.1">
    <property type="nucleotide sequence ID" value="XM_038035045.1"/>
</dbReference>
<keyword evidence="1" id="KW-1185">Reference proteome</keyword>
<evidence type="ECO:0000313" key="1">
    <source>
        <dbReference type="Proteomes" id="UP000092443"/>
    </source>
</evidence>
<dbReference type="KEGG" id="gfs:119638308"/>
<protein>
    <submittedName>
        <fullName evidence="2">Uncharacterized protein LOC119638308</fullName>
    </submittedName>
</protein>
<dbReference type="Proteomes" id="UP000092443">
    <property type="component" value="Unplaced"/>
</dbReference>